<dbReference type="PRINTS" id="PR00834">
    <property type="entry name" value="PROTEASES2C"/>
</dbReference>
<feature type="transmembrane region" description="Helical" evidence="1">
    <location>
        <begin position="21"/>
        <end position="41"/>
    </location>
</feature>
<evidence type="ECO:0000313" key="3">
    <source>
        <dbReference type="Proteomes" id="UP000176578"/>
    </source>
</evidence>
<sequence length="520" mass="58784">MKTRIFNKARQNLTALLRLLFYPKILLVITIIMLLVDYVLFQKLGSNYEDKYRVVAALFIIGQIYVIIGFSIVLFSKLRMVKWYKSFLLLGVLLIISINILTRVTNFNDTFRIINNTASLLIFIFPLAAVLLIIKHIRTYIAQKKERTVLLHHIGRKRNFTLPIRFLIIVFVIGVVVFGIYRINTLENRLQTIENKLGGPKKIGCNEKDTIDKVRQSVVRIVGGESEGSGFAVKSGGLVLTNFHVIEFEPAPKVVLPDNTFETAEIIMADKNADLAIIKISKDLPIISWGDPKELNPAEELLAIGFPLGGSLSGESSVNKGSLSARRRSKDVGVEYLQTDITLTPGVSGGPMVNICGEVQGINTAGLSGLGLAISADSIKQKWLEMATANDSLKDIKRITFDDTESAEFAVATFYNYLKVRRLEKAFELLSDNFKEGHGFDYWKGGYESLLDTTVIKIEDNKKVKDRVTVKLSTKDMVDDEIVYKYFEGFWDVKNIDGKWRLWDPEIKEVENPSFLWFYK</sequence>
<evidence type="ECO:0000313" key="2">
    <source>
        <dbReference type="EMBL" id="OGE78068.1"/>
    </source>
</evidence>
<dbReference type="SUPFAM" id="SSF50494">
    <property type="entry name" value="Trypsin-like serine proteases"/>
    <property type="match status" value="1"/>
</dbReference>
<dbReference type="Gene3D" id="2.40.10.120">
    <property type="match status" value="1"/>
</dbReference>
<comment type="caution">
    <text evidence="2">The sequence shown here is derived from an EMBL/GenBank/DDBJ whole genome shotgun (WGS) entry which is preliminary data.</text>
</comment>
<dbReference type="AlphaFoldDB" id="A0A1F5NKC5"/>
<gene>
    <name evidence="2" type="ORF">A3J19_01160</name>
</gene>
<protein>
    <submittedName>
        <fullName evidence="2">Uncharacterized protein</fullName>
    </submittedName>
</protein>
<dbReference type="Pfam" id="PF13365">
    <property type="entry name" value="Trypsin_2"/>
    <property type="match status" value="1"/>
</dbReference>
<keyword evidence="1" id="KW-0812">Transmembrane</keyword>
<keyword evidence="1" id="KW-1133">Transmembrane helix</keyword>
<feature type="transmembrane region" description="Helical" evidence="1">
    <location>
        <begin position="53"/>
        <end position="75"/>
    </location>
</feature>
<keyword evidence="1" id="KW-0472">Membrane</keyword>
<accession>A0A1F5NKC5</accession>
<dbReference type="Proteomes" id="UP000176578">
    <property type="component" value="Unassembled WGS sequence"/>
</dbReference>
<name>A0A1F5NKC5_9BACT</name>
<feature type="transmembrane region" description="Helical" evidence="1">
    <location>
        <begin position="162"/>
        <end position="181"/>
    </location>
</feature>
<evidence type="ECO:0000256" key="1">
    <source>
        <dbReference type="SAM" id="Phobius"/>
    </source>
</evidence>
<proteinExistence type="predicted"/>
<dbReference type="InterPro" id="IPR001940">
    <property type="entry name" value="Peptidase_S1C"/>
</dbReference>
<feature type="transmembrane region" description="Helical" evidence="1">
    <location>
        <begin position="87"/>
        <end position="105"/>
    </location>
</feature>
<dbReference type="EMBL" id="MFDZ01000029">
    <property type="protein sequence ID" value="OGE78068.1"/>
    <property type="molecule type" value="Genomic_DNA"/>
</dbReference>
<dbReference type="PANTHER" id="PTHR22939:SF129">
    <property type="entry name" value="SERINE PROTEASE HTRA2, MITOCHONDRIAL"/>
    <property type="match status" value="1"/>
</dbReference>
<reference evidence="2 3" key="1">
    <citation type="journal article" date="2016" name="Nat. Commun.">
        <title>Thousands of microbial genomes shed light on interconnected biogeochemical processes in an aquifer system.</title>
        <authorList>
            <person name="Anantharaman K."/>
            <person name="Brown C.T."/>
            <person name="Hug L.A."/>
            <person name="Sharon I."/>
            <person name="Castelle C.J."/>
            <person name="Probst A.J."/>
            <person name="Thomas B.C."/>
            <person name="Singh A."/>
            <person name="Wilkins M.J."/>
            <person name="Karaoz U."/>
            <person name="Brodie E.L."/>
            <person name="Williams K.H."/>
            <person name="Hubbard S.S."/>
            <person name="Banfield J.F."/>
        </authorList>
    </citation>
    <scope>NUCLEOTIDE SEQUENCE [LARGE SCALE GENOMIC DNA]</scope>
</reference>
<dbReference type="InterPro" id="IPR009003">
    <property type="entry name" value="Peptidase_S1_PA"/>
</dbReference>
<feature type="transmembrane region" description="Helical" evidence="1">
    <location>
        <begin position="117"/>
        <end position="141"/>
    </location>
</feature>
<dbReference type="GO" id="GO:0004252">
    <property type="term" value="F:serine-type endopeptidase activity"/>
    <property type="evidence" value="ECO:0007669"/>
    <property type="project" value="InterPro"/>
</dbReference>
<dbReference type="PANTHER" id="PTHR22939">
    <property type="entry name" value="SERINE PROTEASE FAMILY S1C HTRA-RELATED"/>
    <property type="match status" value="1"/>
</dbReference>
<dbReference type="GO" id="GO:0006508">
    <property type="term" value="P:proteolysis"/>
    <property type="evidence" value="ECO:0007669"/>
    <property type="project" value="InterPro"/>
</dbReference>
<organism evidence="2 3">
    <name type="scientific">Candidatus Daviesbacteria bacterium RIFCSPLOWO2_02_FULL_41_8</name>
    <dbReference type="NCBI Taxonomy" id="1797798"/>
    <lineage>
        <taxon>Bacteria</taxon>
        <taxon>Candidatus Daviesiibacteriota</taxon>
    </lineage>
</organism>